<evidence type="ECO:0000259" key="7">
    <source>
        <dbReference type="Pfam" id="PF09863"/>
    </source>
</evidence>
<name>A0A2G0Q056_XENHO</name>
<dbReference type="Proteomes" id="UP000225433">
    <property type="component" value="Unassembled WGS sequence"/>
</dbReference>
<dbReference type="EMBL" id="CP016176">
    <property type="protein sequence ID" value="AOM42738.1"/>
    <property type="molecule type" value="Genomic_DNA"/>
</dbReference>
<protein>
    <submittedName>
        <fullName evidence="8">5-dehydro-2-deoxygluconokinase</fullName>
    </submittedName>
    <submittedName>
        <fullName evidence="9">ADP-heptose synthase</fullName>
    </submittedName>
</protein>
<dbReference type="Proteomes" id="UP000094600">
    <property type="component" value="Chromosome"/>
</dbReference>
<evidence type="ECO:0000256" key="5">
    <source>
        <dbReference type="ARBA" id="ARBA00022840"/>
    </source>
</evidence>
<reference evidence="9 11" key="2">
    <citation type="journal article" date="2017" name="Nat. Microbiol.">
        <title>Natural product diversity associated with the nematode symbionts Photorhabdus and Xenorhabdus.</title>
        <authorList>
            <person name="Tobias N.J."/>
            <person name="Wolff H."/>
            <person name="Djahanschiri B."/>
            <person name="Grundmann F."/>
            <person name="Kronenwerth M."/>
            <person name="Shi Y.M."/>
            <person name="Simonyi S."/>
            <person name="Grun P."/>
            <person name="Shapiro-Ilan D."/>
            <person name="Pidot S.J."/>
            <person name="Stinear T.P."/>
            <person name="Ebersberger I."/>
            <person name="Bode H.B."/>
        </authorList>
    </citation>
    <scope>NUCLEOTIDE SEQUENCE [LARGE SCALE GENOMIC DNA]</scope>
    <source>
        <strain evidence="9 11">DSM 17903</strain>
    </source>
</reference>
<feature type="domain" description="Carbohydrate kinase PfkB" evidence="6">
    <location>
        <begin position="8"/>
        <end position="323"/>
    </location>
</feature>
<dbReference type="InterPro" id="IPR011611">
    <property type="entry name" value="PfkB_dom"/>
</dbReference>
<dbReference type="AlphaFoldDB" id="A0A2G0Q056"/>
<dbReference type="GO" id="GO:0005524">
    <property type="term" value="F:ATP binding"/>
    <property type="evidence" value="ECO:0007669"/>
    <property type="project" value="UniProtKB-KW"/>
</dbReference>
<dbReference type="NCBIfam" id="TIGR04382">
    <property type="entry name" value="myo_inos_iolC_N"/>
    <property type="match status" value="1"/>
</dbReference>
<dbReference type="PANTHER" id="PTHR43085">
    <property type="entry name" value="HEXOKINASE FAMILY MEMBER"/>
    <property type="match status" value="1"/>
</dbReference>
<keyword evidence="2" id="KW-0808">Transferase</keyword>
<dbReference type="InterPro" id="IPR023314">
    <property type="entry name" value="Myo_inos_IolC-like_sf"/>
</dbReference>
<evidence type="ECO:0000259" key="6">
    <source>
        <dbReference type="Pfam" id="PF00294"/>
    </source>
</evidence>
<comment type="similarity">
    <text evidence="1">Belongs to the carbohydrate kinase PfkB family.</text>
</comment>
<dbReference type="Pfam" id="PF09863">
    <property type="entry name" value="DUF2090"/>
    <property type="match status" value="1"/>
</dbReference>
<evidence type="ECO:0000313" key="8">
    <source>
        <dbReference type="EMBL" id="AOM42738.1"/>
    </source>
</evidence>
<feature type="domain" description="DUF2090" evidence="7">
    <location>
        <begin position="326"/>
        <end position="633"/>
    </location>
</feature>
<keyword evidence="5" id="KW-0067">ATP-binding</keyword>
<dbReference type="Pfam" id="PF00294">
    <property type="entry name" value="PfkB"/>
    <property type="match status" value="1"/>
</dbReference>
<dbReference type="Gene3D" id="3.40.1190.20">
    <property type="match status" value="1"/>
</dbReference>
<accession>A0A2G0Q056</accession>
<dbReference type="PANTHER" id="PTHR43085:SF49">
    <property type="entry name" value="5-DEHYDRO-2-DEOXYGLUCONOKINASE"/>
    <property type="match status" value="1"/>
</dbReference>
<evidence type="ECO:0000256" key="2">
    <source>
        <dbReference type="ARBA" id="ARBA00022679"/>
    </source>
</evidence>
<evidence type="ECO:0000313" key="9">
    <source>
        <dbReference type="EMBL" id="PHM52605.1"/>
    </source>
</evidence>
<dbReference type="RefSeq" id="WP_069318351.1">
    <property type="nucleotide sequence ID" value="NZ_CAWNQJ010000112.1"/>
</dbReference>
<dbReference type="CDD" id="cd01166">
    <property type="entry name" value="KdgK"/>
    <property type="match status" value="1"/>
</dbReference>
<evidence type="ECO:0000313" key="11">
    <source>
        <dbReference type="Proteomes" id="UP000225433"/>
    </source>
</evidence>
<dbReference type="InterPro" id="IPR029056">
    <property type="entry name" value="Ribokinase-like"/>
</dbReference>
<dbReference type="Gene3D" id="3.20.20.70">
    <property type="entry name" value="Aldolase class I"/>
    <property type="match status" value="1"/>
</dbReference>
<dbReference type="EMBL" id="NJAI01000008">
    <property type="protein sequence ID" value="PHM52605.1"/>
    <property type="molecule type" value="Genomic_DNA"/>
</dbReference>
<evidence type="ECO:0000256" key="4">
    <source>
        <dbReference type="ARBA" id="ARBA00022777"/>
    </source>
</evidence>
<dbReference type="Gene3D" id="2.20.150.10">
    <property type="entry name" value="putative 5-dehydro-2- deoxygluconokinase"/>
    <property type="match status" value="1"/>
</dbReference>
<evidence type="ECO:0000256" key="1">
    <source>
        <dbReference type="ARBA" id="ARBA00010688"/>
    </source>
</evidence>
<dbReference type="STRING" id="351679.A9255_20655"/>
<dbReference type="InterPro" id="IPR002173">
    <property type="entry name" value="Carboh/pur_kinase_PfkB_CS"/>
</dbReference>
<gene>
    <name evidence="8" type="ORF">A9255_20655</name>
    <name evidence="9" type="ORF">Xhom_04272</name>
</gene>
<reference evidence="8 10" key="1">
    <citation type="submission" date="2016-06" db="EMBL/GenBank/DDBJ databases">
        <title>Bacterial characters and pathogenicity of Xenorhabdus hominickii from an entomopathogenic nematode, Steinernema monticolum.</title>
        <authorList>
            <person name="Park Y."/>
            <person name="Kim Y."/>
        </authorList>
    </citation>
    <scope>NUCLEOTIDE SEQUENCE [LARGE SCALE GENOMIC DNA]</scope>
    <source>
        <strain evidence="8 10">ANU1</strain>
    </source>
</reference>
<keyword evidence="4" id="KW-0418">Kinase</keyword>
<evidence type="ECO:0000256" key="3">
    <source>
        <dbReference type="ARBA" id="ARBA00022741"/>
    </source>
</evidence>
<keyword evidence="3" id="KW-0547">Nucleotide-binding</keyword>
<evidence type="ECO:0000313" key="10">
    <source>
        <dbReference type="Proteomes" id="UP000094600"/>
    </source>
</evidence>
<dbReference type="InterPro" id="IPR050306">
    <property type="entry name" value="PfkB_Carbo_kinase"/>
</dbReference>
<dbReference type="InterPro" id="IPR018659">
    <property type="entry name" value="DUF2090"/>
</dbReference>
<dbReference type="SUPFAM" id="SSF53613">
    <property type="entry name" value="Ribokinase-like"/>
    <property type="match status" value="1"/>
</dbReference>
<dbReference type="InterPro" id="IPR030830">
    <property type="entry name" value="Myo_inos_IolC"/>
</dbReference>
<sequence>MDRHRKFDVICMGRIAVDLYGQQIGARLEDMGSFAKYLGGSSGNVAYGTVRQGLKSSMLARVGDEHMGRFLREELEWAGCDTSHLITDKERLTALVLLGIKDHETFPLIFYRDNCADMALTHDDFSEDYIASARCLAITGTHLSHPKTRDAVLTALQYARSNGVRTVIDIDYRPVLWGLTSLGDGETRYIASEQVTTQLQEVLSQFDLIVGTEEEFHIAGGSTDTVEALCRVRELTAATLVCKRGALGCSVFTDGIPGTLDEGITVQGVKVEVLNVLGAGDAFMSGLLRGYLNNESWEQACTYANACGALVVSRHGCSPAMPDKTELDNYLVRTVQIARPDLDLHLNHLHRISSRHKQWDELCVMAFDHRIQFVEMARKVNAKLERIPQLKKLLFRASQEVSTEAHLEGQAGILCDSSFGQDVLNSATGQGLWIGRPIELPGSRPLCLEHGDIGSQLISWPQEHIVKCLVFFHPEDHHPLRLEQEKTVQEVYSACCHSGHELLLEVILPVDMPHSDELYLRALQRFYNLGIKPDWWKLPPMQSASWDQIATLIEQRDPYCRGVVILGLDAPETILKASFNAAAGKKIVKGFAVGRTLFGQPSLKWLAEEIDDESLILQIKTNYHNLISYWRQRGSQSE</sequence>
<proteinExistence type="inferred from homology"/>
<dbReference type="InterPro" id="IPR013785">
    <property type="entry name" value="Aldolase_TIM"/>
</dbReference>
<dbReference type="PROSITE" id="PS00584">
    <property type="entry name" value="PFKB_KINASES_2"/>
    <property type="match status" value="1"/>
</dbReference>
<organism evidence="9 11">
    <name type="scientific">Xenorhabdus hominickii</name>
    <dbReference type="NCBI Taxonomy" id="351679"/>
    <lineage>
        <taxon>Bacteria</taxon>
        <taxon>Pseudomonadati</taxon>
        <taxon>Pseudomonadota</taxon>
        <taxon>Gammaproteobacteria</taxon>
        <taxon>Enterobacterales</taxon>
        <taxon>Morganellaceae</taxon>
        <taxon>Xenorhabdus</taxon>
    </lineage>
</organism>
<dbReference type="OrthoDB" id="9792663at2"/>
<dbReference type="GO" id="GO:0016301">
    <property type="term" value="F:kinase activity"/>
    <property type="evidence" value="ECO:0007669"/>
    <property type="project" value="UniProtKB-KW"/>
</dbReference>
<dbReference type="KEGG" id="xho:A9255_20655"/>
<keyword evidence="10" id="KW-1185">Reference proteome</keyword>